<keyword evidence="6" id="KW-0472">Membrane</keyword>
<organism evidence="14 15">
    <name type="scientific">Quillaja saponaria</name>
    <name type="common">Soap bark tree</name>
    <dbReference type="NCBI Taxonomy" id="32244"/>
    <lineage>
        <taxon>Eukaryota</taxon>
        <taxon>Viridiplantae</taxon>
        <taxon>Streptophyta</taxon>
        <taxon>Embryophyta</taxon>
        <taxon>Tracheophyta</taxon>
        <taxon>Spermatophyta</taxon>
        <taxon>Magnoliopsida</taxon>
        <taxon>eudicotyledons</taxon>
        <taxon>Gunneridae</taxon>
        <taxon>Pentapetalae</taxon>
        <taxon>rosids</taxon>
        <taxon>fabids</taxon>
        <taxon>Fabales</taxon>
        <taxon>Quillajaceae</taxon>
        <taxon>Quillaja</taxon>
    </lineage>
</organism>
<dbReference type="Gene3D" id="3.40.190.10">
    <property type="entry name" value="Periplasmic binding protein-like II"/>
    <property type="match status" value="2"/>
</dbReference>
<evidence type="ECO:0000256" key="8">
    <source>
        <dbReference type="ARBA" id="ARBA00023180"/>
    </source>
</evidence>
<feature type="region of interest" description="Disordered" evidence="11">
    <location>
        <begin position="228"/>
        <end position="269"/>
    </location>
</feature>
<proteinExistence type="predicted"/>
<evidence type="ECO:0000259" key="13">
    <source>
        <dbReference type="Pfam" id="PF00060"/>
    </source>
</evidence>
<evidence type="ECO:0000256" key="5">
    <source>
        <dbReference type="ARBA" id="ARBA00023065"/>
    </source>
</evidence>
<feature type="chain" id="PRO_5041914257" evidence="12">
    <location>
        <begin position="16"/>
        <end position="269"/>
    </location>
</feature>
<evidence type="ECO:0000256" key="9">
    <source>
        <dbReference type="ARBA" id="ARBA00023286"/>
    </source>
</evidence>
<evidence type="ECO:0000313" key="15">
    <source>
        <dbReference type="Proteomes" id="UP001163823"/>
    </source>
</evidence>
<accession>A0AAD7PI35</accession>
<evidence type="ECO:0000256" key="4">
    <source>
        <dbReference type="ARBA" id="ARBA00022989"/>
    </source>
</evidence>
<keyword evidence="5" id="KW-0406">Ion transport</keyword>
<dbReference type="EMBL" id="JARAOO010000009">
    <property type="protein sequence ID" value="KAJ7955739.1"/>
    <property type="molecule type" value="Genomic_DNA"/>
</dbReference>
<keyword evidence="3" id="KW-0812">Transmembrane</keyword>
<dbReference type="InterPro" id="IPR001320">
    <property type="entry name" value="Iontro_rcpt_C"/>
</dbReference>
<protein>
    <submittedName>
        <fullName evidence="14">Glutamate receptor-like protein</fullName>
    </submittedName>
</protein>
<dbReference type="PANTHER" id="PTHR18966">
    <property type="entry name" value="IONOTROPIC GLUTAMATE RECEPTOR"/>
    <property type="match status" value="1"/>
</dbReference>
<keyword evidence="2" id="KW-0813">Transport</keyword>
<evidence type="ECO:0000256" key="2">
    <source>
        <dbReference type="ARBA" id="ARBA00022448"/>
    </source>
</evidence>
<keyword evidence="15" id="KW-1185">Reference proteome</keyword>
<dbReference type="GO" id="GO:0015276">
    <property type="term" value="F:ligand-gated monoatomic ion channel activity"/>
    <property type="evidence" value="ECO:0007669"/>
    <property type="project" value="InterPro"/>
</dbReference>
<dbReference type="Pfam" id="PF00060">
    <property type="entry name" value="Lig_chan"/>
    <property type="match status" value="1"/>
</dbReference>
<comment type="subcellular location">
    <subcellularLocation>
        <location evidence="1">Membrane</location>
        <topology evidence="1">Multi-pass membrane protein</topology>
    </subcellularLocation>
</comment>
<evidence type="ECO:0000256" key="1">
    <source>
        <dbReference type="ARBA" id="ARBA00004141"/>
    </source>
</evidence>
<comment type="caution">
    <text evidence="14">The sequence shown here is derived from an EMBL/GenBank/DDBJ whole genome shotgun (WGS) entry which is preliminary data.</text>
</comment>
<feature type="signal peptide" evidence="12">
    <location>
        <begin position="1"/>
        <end position="15"/>
    </location>
</feature>
<gene>
    <name evidence="14" type="ORF">O6P43_022277</name>
</gene>
<dbReference type="Proteomes" id="UP001163823">
    <property type="component" value="Chromosome 9"/>
</dbReference>
<keyword evidence="10" id="KW-0407">Ion channel</keyword>
<sequence>MVWLMLAFILAQSYTANLSSILTLDQLQPSYLSLKELIAKGHQVGYQSDSFVGDQLLVQRLKFDRSKVMPYGSITDYHHALKTGNVSAIFDEIPYIKMFLKKYGSKFMMVGPTYRTDGLGFVFPYDSNLTSYFSRAILNVTQSDTMDQLEKKYFGNNNALHAQDVGGQIPSDSSSPSLTAYSFAVVLAKAYSQRYFSSRKNTTGSADGSSTSRGHVASIDEENVDEQFHENDHLESPSRTHDHRNQDPERNASSDEQVVVGVSQVIHSS</sequence>
<evidence type="ECO:0000256" key="11">
    <source>
        <dbReference type="SAM" id="MobiDB-lite"/>
    </source>
</evidence>
<keyword evidence="4" id="KW-1133">Transmembrane helix</keyword>
<keyword evidence="7 14" id="KW-0675">Receptor</keyword>
<reference evidence="14" key="1">
    <citation type="journal article" date="2023" name="Science">
        <title>Elucidation of the pathway for biosynthesis of saponin adjuvants from the soapbark tree.</title>
        <authorList>
            <person name="Reed J."/>
            <person name="Orme A."/>
            <person name="El-Demerdash A."/>
            <person name="Owen C."/>
            <person name="Martin L.B.B."/>
            <person name="Misra R.C."/>
            <person name="Kikuchi S."/>
            <person name="Rejzek M."/>
            <person name="Martin A.C."/>
            <person name="Harkess A."/>
            <person name="Leebens-Mack J."/>
            <person name="Louveau T."/>
            <person name="Stephenson M.J."/>
            <person name="Osbourn A."/>
        </authorList>
    </citation>
    <scope>NUCLEOTIDE SEQUENCE</scope>
    <source>
        <strain evidence="14">S10</strain>
    </source>
</reference>
<dbReference type="AlphaFoldDB" id="A0AAD7PI35"/>
<keyword evidence="9" id="KW-1071">Ligand-gated ion channel</keyword>
<keyword evidence="8" id="KW-0325">Glycoprotein</keyword>
<evidence type="ECO:0000256" key="12">
    <source>
        <dbReference type="SAM" id="SignalP"/>
    </source>
</evidence>
<keyword evidence="12" id="KW-0732">Signal</keyword>
<evidence type="ECO:0000256" key="7">
    <source>
        <dbReference type="ARBA" id="ARBA00023170"/>
    </source>
</evidence>
<evidence type="ECO:0000256" key="3">
    <source>
        <dbReference type="ARBA" id="ARBA00022692"/>
    </source>
</evidence>
<evidence type="ECO:0000256" key="6">
    <source>
        <dbReference type="ARBA" id="ARBA00023136"/>
    </source>
</evidence>
<feature type="domain" description="Ionotropic glutamate receptor C-terminal" evidence="13">
    <location>
        <begin position="1"/>
        <end position="167"/>
    </location>
</feature>
<evidence type="ECO:0000256" key="10">
    <source>
        <dbReference type="ARBA" id="ARBA00023303"/>
    </source>
</evidence>
<dbReference type="GO" id="GO:0016020">
    <property type="term" value="C:membrane"/>
    <property type="evidence" value="ECO:0007669"/>
    <property type="project" value="UniProtKB-SubCell"/>
</dbReference>
<dbReference type="Gene3D" id="1.10.287.70">
    <property type="match status" value="1"/>
</dbReference>
<dbReference type="SUPFAM" id="SSF53850">
    <property type="entry name" value="Periplasmic binding protein-like II"/>
    <property type="match status" value="1"/>
</dbReference>
<dbReference type="KEGG" id="qsa:O6P43_022277"/>
<name>A0AAD7PI35_QUISA</name>
<feature type="compositionally biased region" description="Basic and acidic residues" evidence="11">
    <location>
        <begin position="228"/>
        <end position="253"/>
    </location>
</feature>
<evidence type="ECO:0000313" key="14">
    <source>
        <dbReference type="EMBL" id="KAJ7955739.1"/>
    </source>
</evidence>
<dbReference type="InterPro" id="IPR015683">
    <property type="entry name" value="Ionotropic_Glu_rcpt"/>
</dbReference>